<sequence length="64" mass="6976">MPLFACPIGDQEARLSASACELIRYITHTPFVISPTLAILDPNASTASKTLSTGVTRARFFNYE</sequence>
<evidence type="ECO:0000313" key="1">
    <source>
        <dbReference type="EMBL" id="CAI10428.1"/>
    </source>
</evidence>
<dbReference type="HOGENOM" id="CLU_2857914_0_0_4"/>
<geneLocation type="plasmid" evidence="2">
    <name>pAzo1</name>
</geneLocation>
<proteinExistence type="predicted"/>
<gene>
    <name evidence="1" type="ORF">p1B236</name>
</gene>
<dbReference type="Proteomes" id="UP000006552">
    <property type="component" value="Plasmid 1"/>
</dbReference>
<protein>
    <submittedName>
        <fullName evidence="1">Uncharacterized protein</fullName>
    </submittedName>
</protein>
<reference evidence="1 2" key="1">
    <citation type="journal article" date="2005" name="Arch. Microbiol.">
        <title>The genome sequence of an anaerobic aromatic-degrading denitrifying bacterium, strain EbN1.</title>
        <authorList>
            <person name="Rabus R."/>
            <person name="Kube M."/>
            <person name="Heider J."/>
            <person name="Beck A."/>
            <person name="Heitmann K."/>
            <person name="Widdel F."/>
            <person name="Reinhardt R."/>
        </authorList>
    </citation>
    <scope>NUCLEOTIDE SEQUENCE [LARGE SCALE GENOMIC DNA]</scope>
    <source>
        <strain evidence="1 2">EbN1</strain>
        <plasmid evidence="2">Plasmid pAzo1</plasmid>
    </source>
</reference>
<keyword evidence="2" id="KW-1185">Reference proteome</keyword>
<keyword evidence="1" id="KW-0614">Plasmid</keyword>
<evidence type="ECO:0000313" key="2">
    <source>
        <dbReference type="Proteomes" id="UP000006552"/>
    </source>
</evidence>
<organism evidence="1 2">
    <name type="scientific">Aromatoleum aromaticum (strain DSM 19018 / LMG 30748 / EbN1)</name>
    <name type="common">Azoarcus sp. (strain EbN1)</name>
    <dbReference type="NCBI Taxonomy" id="76114"/>
    <lineage>
        <taxon>Bacteria</taxon>
        <taxon>Pseudomonadati</taxon>
        <taxon>Pseudomonadota</taxon>
        <taxon>Betaproteobacteria</taxon>
        <taxon>Rhodocyclales</taxon>
        <taxon>Rhodocyclaceae</taxon>
        <taxon>Aromatoleum</taxon>
    </lineage>
</organism>
<accession>Q5NWY6</accession>
<dbReference type="KEGG" id="eba:p1B236"/>
<dbReference type="AlphaFoldDB" id="Q5NWY6"/>
<dbReference type="EMBL" id="CR555307">
    <property type="protein sequence ID" value="CAI10428.1"/>
    <property type="molecule type" value="Genomic_DNA"/>
</dbReference>
<name>Q5NWY6_AROAE</name>